<dbReference type="AlphaFoldDB" id="A0A166C728"/>
<dbReference type="RefSeq" id="WP_063720430.1">
    <property type="nucleotide sequence ID" value="NZ_CAJVUI010000001.1"/>
</dbReference>
<gene>
    <name evidence="1" type="ORF">MBORA_13670</name>
</gene>
<evidence type="ECO:0000313" key="2">
    <source>
        <dbReference type="Proteomes" id="UP000077428"/>
    </source>
</evidence>
<dbReference type="PATRIC" id="fig|66851.6.peg.1485"/>
<keyword evidence="2" id="KW-1185">Reference proteome</keyword>
<sequence>MGFYSENTIEQKRVTKLTGDINISDAFKAECNERGIPIWDAYNIQKRLRFEVEEEQIKGSEKVDERLMELLNEKSKKEVSHDYIERYNIANSQKKNMIPPKGDSTLPPKEQIKIPPRARDAKSFNSEDKELLNKIMLQNQKIINQNKIIIEEIKKLRR</sequence>
<comment type="caution">
    <text evidence="1">The sequence shown here is derived from an EMBL/GenBank/DDBJ whole genome shotgun (WGS) entry which is preliminary data.</text>
</comment>
<name>A0A166C728_METOA</name>
<accession>A0A166C728</accession>
<dbReference type="Proteomes" id="UP000077428">
    <property type="component" value="Unassembled WGS sequence"/>
</dbReference>
<organism evidence="1 2">
    <name type="scientific">Methanobrevibacter oralis</name>
    <dbReference type="NCBI Taxonomy" id="66851"/>
    <lineage>
        <taxon>Archaea</taxon>
        <taxon>Methanobacteriati</taxon>
        <taxon>Methanobacteriota</taxon>
        <taxon>Methanomada group</taxon>
        <taxon>Methanobacteria</taxon>
        <taxon>Methanobacteriales</taxon>
        <taxon>Methanobacteriaceae</taxon>
        <taxon>Methanobrevibacter</taxon>
    </lineage>
</organism>
<proteinExistence type="predicted"/>
<reference evidence="2" key="1">
    <citation type="journal article" date="2016" name="Genome Announc.">
        <title>Draft Genome Sequences of Methanobrevibacter curvatus DSM11111, Methanobrevibacter cuticularis DSM11139, Methanobrevibacter filiformis DSM11501, and Methanobrevibacter oralis DSM7256.</title>
        <authorList>
            <person name="Poehlein A."/>
            <person name="Seedorf H."/>
        </authorList>
    </citation>
    <scope>NUCLEOTIDE SEQUENCE [LARGE SCALE GENOMIC DNA]</scope>
    <source>
        <strain evidence="2">DSM 7256 / JCM 30027 / ZR</strain>
    </source>
</reference>
<dbReference type="EMBL" id="LWMU01000081">
    <property type="protein sequence ID" value="KZX11827.1"/>
    <property type="molecule type" value="Genomic_DNA"/>
</dbReference>
<protein>
    <submittedName>
        <fullName evidence="1">Uncharacterized protein</fullName>
    </submittedName>
</protein>
<dbReference type="OrthoDB" id="77516at2157"/>
<evidence type="ECO:0000313" key="1">
    <source>
        <dbReference type="EMBL" id="KZX11827.1"/>
    </source>
</evidence>
<dbReference type="STRING" id="66851.MBORA_13670"/>